<sequence>MQKFISISSLNSSVHRSCWRFNDDCIRSLLSNKR</sequence>
<reference evidence="1" key="1">
    <citation type="submission" date="2014-11" db="EMBL/GenBank/DDBJ databases">
        <authorList>
            <person name="Amaro Gonzalez C."/>
        </authorList>
    </citation>
    <scope>NUCLEOTIDE SEQUENCE</scope>
</reference>
<dbReference type="EMBL" id="GBXM01097253">
    <property type="protein sequence ID" value="JAH11324.1"/>
    <property type="molecule type" value="Transcribed_RNA"/>
</dbReference>
<dbReference type="AlphaFoldDB" id="A0A0E9Q3M7"/>
<name>A0A0E9Q3M7_ANGAN</name>
<organism evidence="1">
    <name type="scientific">Anguilla anguilla</name>
    <name type="common">European freshwater eel</name>
    <name type="synonym">Muraena anguilla</name>
    <dbReference type="NCBI Taxonomy" id="7936"/>
    <lineage>
        <taxon>Eukaryota</taxon>
        <taxon>Metazoa</taxon>
        <taxon>Chordata</taxon>
        <taxon>Craniata</taxon>
        <taxon>Vertebrata</taxon>
        <taxon>Euteleostomi</taxon>
        <taxon>Actinopterygii</taxon>
        <taxon>Neopterygii</taxon>
        <taxon>Teleostei</taxon>
        <taxon>Anguilliformes</taxon>
        <taxon>Anguillidae</taxon>
        <taxon>Anguilla</taxon>
    </lineage>
</organism>
<protein>
    <submittedName>
        <fullName evidence="1">Uncharacterized protein</fullName>
    </submittedName>
</protein>
<proteinExistence type="predicted"/>
<accession>A0A0E9Q3M7</accession>
<reference evidence="1" key="2">
    <citation type="journal article" date="2015" name="Fish Shellfish Immunol.">
        <title>Early steps in the European eel (Anguilla anguilla)-Vibrio vulnificus interaction in the gills: Role of the RtxA13 toxin.</title>
        <authorList>
            <person name="Callol A."/>
            <person name="Pajuelo D."/>
            <person name="Ebbesson L."/>
            <person name="Teles M."/>
            <person name="MacKenzie S."/>
            <person name="Amaro C."/>
        </authorList>
    </citation>
    <scope>NUCLEOTIDE SEQUENCE</scope>
</reference>
<evidence type="ECO:0000313" key="1">
    <source>
        <dbReference type="EMBL" id="JAH11324.1"/>
    </source>
</evidence>